<sequence>MKKLNVLLFNVVLAGAMLVVSSASTAGVKTNIGFASDYYFRGAFQAASSASAGIDYEHESGLYAGTWWADVDKGLETDFYGGYAGKVSEFDYDASLIVYDYTDGYDERYTEVNLKGGYKFISLEYAIGKYDTVVKQDYTFLKIKGEYKDFYALFGSWGNDLDGSYFELGYGTVVGGFDLDMAIIDNDKYLDSVTDKGNGETTMIFSLGKKFDL</sequence>
<accession>A0A3B0XN77</accession>
<proteinExistence type="predicted"/>
<protein>
    <recommendedName>
        <fullName evidence="2">Outer membrane protein beta-barrel domain-containing protein</fullName>
    </recommendedName>
</protein>
<dbReference type="NCBIfam" id="TIGR02001">
    <property type="entry name" value="gcw_chp"/>
    <property type="match status" value="1"/>
</dbReference>
<evidence type="ECO:0008006" key="2">
    <source>
        <dbReference type="Google" id="ProtNLM"/>
    </source>
</evidence>
<dbReference type="AlphaFoldDB" id="A0A3B0XN77"/>
<dbReference type="EMBL" id="UOFI01000040">
    <property type="protein sequence ID" value="VAW63359.1"/>
    <property type="molecule type" value="Genomic_DNA"/>
</dbReference>
<gene>
    <name evidence="1" type="ORF">MNBD_GAMMA09-545</name>
</gene>
<reference evidence="1" key="1">
    <citation type="submission" date="2018-06" db="EMBL/GenBank/DDBJ databases">
        <authorList>
            <person name="Zhirakovskaya E."/>
        </authorList>
    </citation>
    <scope>NUCLEOTIDE SEQUENCE</scope>
</reference>
<dbReference type="InterPro" id="IPR010239">
    <property type="entry name" value="CHP02001"/>
</dbReference>
<name>A0A3B0XN77_9ZZZZ</name>
<evidence type="ECO:0000313" key="1">
    <source>
        <dbReference type="EMBL" id="VAW63359.1"/>
    </source>
</evidence>
<dbReference type="Pfam" id="PF09694">
    <property type="entry name" value="Gcw_chp"/>
    <property type="match status" value="1"/>
</dbReference>
<organism evidence="1">
    <name type="scientific">hydrothermal vent metagenome</name>
    <dbReference type="NCBI Taxonomy" id="652676"/>
    <lineage>
        <taxon>unclassified sequences</taxon>
        <taxon>metagenomes</taxon>
        <taxon>ecological metagenomes</taxon>
    </lineage>
</organism>